<proteinExistence type="predicted"/>
<evidence type="ECO:0000313" key="3">
    <source>
        <dbReference type="Proteomes" id="UP001198200"/>
    </source>
</evidence>
<dbReference type="SUPFAM" id="SSF51658">
    <property type="entry name" value="Xylose isomerase-like"/>
    <property type="match status" value="1"/>
</dbReference>
<dbReference type="Pfam" id="PF01261">
    <property type="entry name" value="AP_endonuc_2"/>
    <property type="match status" value="1"/>
</dbReference>
<gene>
    <name evidence="2" type="ORF">LKD48_00390</name>
</gene>
<evidence type="ECO:0000259" key="1">
    <source>
        <dbReference type="Pfam" id="PF01261"/>
    </source>
</evidence>
<dbReference type="PANTHER" id="PTHR12110">
    <property type="entry name" value="HYDROXYPYRUVATE ISOMERASE"/>
    <property type="match status" value="1"/>
</dbReference>
<accession>A0AAE3JBQ6</accession>
<dbReference type="Proteomes" id="UP001198200">
    <property type="component" value="Unassembled WGS sequence"/>
</dbReference>
<dbReference type="PANTHER" id="PTHR12110:SF21">
    <property type="entry name" value="XYLOSE ISOMERASE-LIKE TIM BARREL DOMAIN-CONTAINING PROTEIN"/>
    <property type="match status" value="1"/>
</dbReference>
<evidence type="ECO:0000313" key="2">
    <source>
        <dbReference type="EMBL" id="MCC2220107.1"/>
    </source>
</evidence>
<name>A0AAE3JBQ6_9FIRM</name>
<comment type="caution">
    <text evidence="2">The sequence shown here is derived from an EMBL/GenBank/DDBJ whole genome shotgun (WGS) entry which is preliminary data.</text>
</comment>
<keyword evidence="3" id="KW-1185">Reference proteome</keyword>
<dbReference type="AlphaFoldDB" id="A0AAE3JBQ6"/>
<dbReference type="InterPro" id="IPR050312">
    <property type="entry name" value="IolE/XylAMocC-like"/>
</dbReference>
<protein>
    <submittedName>
        <fullName evidence="2">Sugar phosphate isomerase/epimerase</fullName>
    </submittedName>
</protein>
<dbReference type="InterPro" id="IPR013022">
    <property type="entry name" value="Xyl_isomerase-like_TIM-brl"/>
</dbReference>
<keyword evidence="2" id="KW-0413">Isomerase</keyword>
<feature type="domain" description="Xylose isomerase-like TIM barrel" evidence="1">
    <location>
        <begin position="26"/>
        <end position="282"/>
    </location>
</feature>
<organism evidence="2 3">
    <name type="scientific">Anthropogastromicrobium aceti</name>
    <dbReference type="NCBI Taxonomy" id="2981768"/>
    <lineage>
        <taxon>Bacteria</taxon>
        <taxon>Bacillati</taxon>
        <taxon>Bacillota</taxon>
        <taxon>Clostridia</taxon>
        <taxon>Lachnospirales</taxon>
        <taxon>Lachnospiraceae</taxon>
        <taxon>Anthropogastromicrobium</taxon>
    </lineage>
</organism>
<dbReference type="Gene3D" id="3.20.20.150">
    <property type="entry name" value="Divalent-metal-dependent TIM barrel enzymes"/>
    <property type="match status" value="1"/>
</dbReference>
<sequence>MKISVFYEHIEKACEQTKKPLEEVLEHVKKSGIDGIEMDYDMLSSEDDEQSILTSLKKARLVISSIYGFCHLDSDPEEQKCLDVIDQAAKNGCSRVLLVPGFFSEADAKIFGESADDWEKTVAFMQSNQVVQNIMAGLRRAVAHAKEKNVIVTLEDFDSTLSPCSRINALKWFMEQVPGLCWTLDAGNFAYSSENILDAYEVLRTYTAHVHCKDRGTENPTSNGITGTYNKGLRPVSAGDGYIPLDSILSYLKRDGYEGWLAVEQFGLENQYDGIVRSAEYLMKGEFNTWR</sequence>
<dbReference type="GO" id="GO:0016853">
    <property type="term" value="F:isomerase activity"/>
    <property type="evidence" value="ECO:0007669"/>
    <property type="project" value="UniProtKB-KW"/>
</dbReference>
<dbReference type="RefSeq" id="WP_118612138.1">
    <property type="nucleotide sequence ID" value="NZ_JAJEQN010000001.1"/>
</dbReference>
<reference evidence="2 3" key="1">
    <citation type="submission" date="2021-10" db="EMBL/GenBank/DDBJ databases">
        <title>Anaerobic single-cell dispensing facilitates the cultivation of human gut bacteria.</title>
        <authorList>
            <person name="Afrizal A."/>
        </authorList>
    </citation>
    <scope>NUCLEOTIDE SEQUENCE [LARGE SCALE GENOMIC DNA]</scope>
    <source>
        <strain evidence="2 3">CLA-AA-H224</strain>
    </source>
</reference>
<dbReference type="InterPro" id="IPR036237">
    <property type="entry name" value="Xyl_isomerase-like_sf"/>
</dbReference>
<dbReference type="EMBL" id="JAJEQN010000001">
    <property type="protein sequence ID" value="MCC2220107.1"/>
    <property type="molecule type" value="Genomic_DNA"/>
</dbReference>